<organism evidence="3 4">
    <name type="scientific">Rhodoferax saidenbachensis</name>
    <dbReference type="NCBI Taxonomy" id="1484693"/>
    <lineage>
        <taxon>Bacteria</taxon>
        <taxon>Pseudomonadati</taxon>
        <taxon>Pseudomonadota</taxon>
        <taxon>Betaproteobacteria</taxon>
        <taxon>Burkholderiales</taxon>
        <taxon>Comamonadaceae</taxon>
        <taxon>Rhodoferax</taxon>
    </lineage>
</organism>
<proteinExistence type="predicted"/>
<dbReference type="Pfam" id="PF03061">
    <property type="entry name" value="4HBT"/>
    <property type="match status" value="1"/>
</dbReference>
<dbReference type="AlphaFoldDB" id="A0A1P8K9Z1"/>
<protein>
    <submittedName>
        <fullName evidence="3">Phenylacetic acid degradation protein</fullName>
    </submittedName>
</protein>
<dbReference type="Proteomes" id="UP000186110">
    <property type="component" value="Chromosome"/>
</dbReference>
<dbReference type="CDD" id="cd03443">
    <property type="entry name" value="PaaI_thioesterase"/>
    <property type="match status" value="1"/>
</dbReference>
<dbReference type="KEGG" id="rsb:RS694_09880"/>
<gene>
    <name evidence="3" type="ORF">RS694_09880</name>
</gene>
<dbReference type="eggNOG" id="COG2050">
    <property type="taxonomic scope" value="Bacteria"/>
</dbReference>
<evidence type="ECO:0000259" key="2">
    <source>
        <dbReference type="Pfam" id="PF03061"/>
    </source>
</evidence>
<dbReference type="InterPro" id="IPR003736">
    <property type="entry name" value="PAAI_dom"/>
</dbReference>
<dbReference type="NCBIfam" id="TIGR00369">
    <property type="entry name" value="unchar_dom_1"/>
    <property type="match status" value="1"/>
</dbReference>
<evidence type="ECO:0000256" key="1">
    <source>
        <dbReference type="ARBA" id="ARBA00022801"/>
    </source>
</evidence>
<dbReference type="SUPFAM" id="SSF54637">
    <property type="entry name" value="Thioesterase/thiol ester dehydrase-isomerase"/>
    <property type="match status" value="1"/>
</dbReference>
<dbReference type="InterPro" id="IPR006683">
    <property type="entry name" value="Thioestr_dom"/>
</dbReference>
<dbReference type="Gene3D" id="3.10.129.10">
    <property type="entry name" value="Hotdog Thioesterase"/>
    <property type="match status" value="1"/>
</dbReference>
<reference evidence="3 4" key="1">
    <citation type="submission" date="2017-01" db="EMBL/GenBank/DDBJ databases">
        <authorList>
            <person name="Mah S.A."/>
            <person name="Swanson W.J."/>
            <person name="Moy G.W."/>
            <person name="Vacquier V.D."/>
        </authorList>
    </citation>
    <scope>NUCLEOTIDE SEQUENCE [LARGE SCALE GENOMIC DNA]</scope>
    <source>
        <strain evidence="3 4">DSM 22694</strain>
    </source>
</reference>
<dbReference type="GO" id="GO:0016289">
    <property type="term" value="F:acyl-CoA hydrolase activity"/>
    <property type="evidence" value="ECO:0007669"/>
    <property type="project" value="UniProtKB-ARBA"/>
</dbReference>
<keyword evidence="4" id="KW-1185">Reference proteome</keyword>
<dbReference type="RefSeq" id="WP_051391855.1">
    <property type="nucleotide sequence ID" value="NZ_CP019239.1"/>
</dbReference>
<dbReference type="EMBL" id="CP019239">
    <property type="protein sequence ID" value="APW42810.1"/>
    <property type="molecule type" value="Genomic_DNA"/>
</dbReference>
<dbReference type="STRING" id="1484693.RS694_09880"/>
<sequence length="158" mass="16846">MADSKESNWERAVGFGVEIPFVSLLGFELLKFEGGQSEIQFAPKPEHLNSFSVTHGGALMTLLDVSMATAARSQAPETGVVTIEMKTSFMQPAVGVLVAKGQLMHRTATMAFTQSTVYDAQGRACAHATGTFKFVKRLPTGARTANDLNPPPAAISTD</sequence>
<name>A0A1P8K9Z1_9BURK</name>
<accession>A0A1P8K9Z1</accession>
<dbReference type="InterPro" id="IPR029069">
    <property type="entry name" value="HotDog_dom_sf"/>
</dbReference>
<feature type="domain" description="Thioesterase" evidence="2">
    <location>
        <begin position="52"/>
        <end position="126"/>
    </location>
</feature>
<evidence type="ECO:0000313" key="3">
    <source>
        <dbReference type="EMBL" id="APW42810.1"/>
    </source>
</evidence>
<keyword evidence="1" id="KW-0378">Hydrolase</keyword>
<evidence type="ECO:0000313" key="4">
    <source>
        <dbReference type="Proteomes" id="UP000186110"/>
    </source>
</evidence>
<dbReference type="PANTHER" id="PTHR43240">
    <property type="entry name" value="1,4-DIHYDROXY-2-NAPHTHOYL-COA THIOESTERASE 1"/>
    <property type="match status" value="1"/>
</dbReference>